<organism evidence="2 3">
    <name type="scientific">Agromyces cerinus subsp. cerinus</name>
    <dbReference type="NCBI Taxonomy" id="232089"/>
    <lineage>
        <taxon>Bacteria</taxon>
        <taxon>Bacillati</taxon>
        <taxon>Actinomycetota</taxon>
        <taxon>Actinomycetes</taxon>
        <taxon>Micrococcales</taxon>
        <taxon>Microbacteriaceae</taxon>
        <taxon>Agromyces</taxon>
    </lineage>
</organism>
<feature type="transmembrane region" description="Helical" evidence="1">
    <location>
        <begin position="112"/>
        <end position="133"/>
    </location>
</feature>
<accession>A0A1N6DZB8</accession>
<protein>
    <submittedName>
        <fullName evidence="2">Uncharacterized membrane protein HdeD, DUF308 family</fullName>
    </submittedName>
</protein>
<reference evidence="3" key="1">
    <citation type="submission" date="2016-11" db="EMBL/GenBank/DDBJ databases">
        <authorList>
            <person name="Varghese N."/>
            <person name="Submissions S."/>
        </authorList>
    </citation>
    <scope>NUCLEOTIDE SEQUENCE [LARGE SCALE GENOMIC DNA]</scope>
    <source>
        <strain evidence="3">DSM 8595</strain>
    </source>
</reference>
<sequence length="203" mass="20937">MSTSQPTGVFASFSLDASSLTKSAINTIRATLGISGAVALIFGILITFWPKDSAVVITVLFGIYFLIAGIAYLGLGIFSKGISGGARTLDIILGLLFVIGGIIVLANPSESAVFFGIFLGILVGILWIVEGIVALAQSSDAGSRGWAIFFGILSIVAGIVVLFSPLWGIAILFVIAGISLIVLGIVQIVRAFTFGRGVTPAAE</sequence>
<keyword evidence="1" id="KW-0812">Transmembrane</keyword>
<dbReference type="InterPro" id="IPR005325">
    <property type="entry name" value="DUF308_memb"/>
</dbReference>
<feature type="transmembrane region" description="Helical" evidence="1">
    <location>
        <begin position="30"/>
        <end position="49"/>
    </location>
</feature>
<feature type="transmembrane region" description="Helical" evidence="1">
    <location>
        <begin position="169"/>
        <end position="189"/>
    </location>
</feature>
<dbReference type="PANTHER" id="PTHR34989:SF1">
    <property type="entry name" value="PROTEIN HDED"/>
    <property type="match status" value="1"/>
</dbReference>
<evidence type="ECO:0000313" key="2">
    <source>
        <dbReference type="EMBL" id="SIN76102.1"/>
    </source>
</evidence>
<dbReference type="OrthoDB" id="3238356at2"/>
<dbReference type="AlphaFoldDB" id="A0A1N6DZB8"/>
<feature type="transmembrane region" description="Helical" evidence="1">
    <location>
        <begin position="55"/>
        <end position="77"/>
    </location>
</feature>
<gene>
    <name evidence="2" type="ORF">SAMN05443544_0912</name>
</gene>
<feature type="transmembrane region" description="Helical" evidence="1">
    <location>
        <begin position="89"/>
        <end position="106"/>
    </location>
</feature>
<dbReference type="EMBL" id="FSRJ01000001">
    <property type="protein sequence ID" value="SIN76102.1"/>
    <property type="molecule type" value="Genomic_DNA"/>
</dbReference>
<proteinExistence type="predicted"/>
<dbReference type="PANTHER" id="PTHR34989">
    <property type="entry name" value="PROTEIN HDED"/>
    <property type="match status" value="1"/>
</dbReference>
<dbReference type="Proteomes" id="UP000184699">
    <property type="component" value="Unassembled WGS sequence"/>
</dbReference>
<keyword evidence="3" id="KW-1185">Reference proteome</keyword>
<dbReference type="GO" id="GO:0005886">
    <property type="term" value="C:plasma membrane"/>
    <property type="evidence" value="ECO:0007669"/>
    <property type="project" value="TreeGrafter"/>
</dbReference>
<evidence type="ECO:0000313" key="3">
    <source>
        <dbReference type="Proteomes" id="UP000184699"/>
    </source>
</evidence>
<dbReference type="InterPro" id="IPR052712">
    <property type="entry name" value="Acid_resist_chaperone_HdeD"/>
</dbReference>
<dbReference type="RefSeq" id="WP_074259086.1">
    <property type="nucleotide sequence ID" value="NZ_FSRJ01000001.1"/>
</dbReference>
<feature type="transmembrane region" description="Helical" evidence="1">
    <location>
        <begin position="145"/>
        <end position="163"/>
    </location>
</feature>
<keyword evidence="1" id="KW-1133">Transmembrane helix</keyword>
<evidence type="ECO:0000256" key="1">
    <source>
        <dbReference type="SAM" id="Phobius"/>
    </source>
</evidence>
<name>A0A1N6DZB8_9MICO</name>
<dbReference type="Pfam" id="PF03729">
    <property type="entry name" value="DUF308"/>
    <property type="match status" value="2"/>
</dbReference>
<keyword evidence="1" id="KW-0472">Membrane</keyword>
<dbReference type="STRING" id="232089.SAMN05443544_0912"/>